<keyword evidence="4" id="KW-0472">Membrane</keyword>
<dbReference type="RefSeq" id="WP_284197482.1">
    <property type="nucleotide sequence ID" value="NZ_BSOG01000004.1"/>
</dbReference>
<dbReference type="PANTHER" id="PTHR34220:SF9">
    <property type="entry name" value="SIGNAL TRANSDUCTION HISTIDINE KINASE INTERNAL REGION DOMAIN-CONTAINING PROTEIN"/>
    <property type="match status" value="1"/>
</dbReference>
<dbReference type="InterPro" id="IPR003594">
    <property type="entry name" value="HATPase_dom"/>
</dbReference>
<dbReference type="InterPro" id="IPR036890">
    <property type="entry name" value="HATPase_C_sf"/>
</dbReference>
<comment type="caution">
    <text evidence="6">The sequence shown here is derived from an EMBL/GenBank/DDBJ whole genome shotgun (WGS) entry which is preliminary data.</text>
</comment>
<evidence type="ECO:0000313" key="6">
    <source>
        <dbReference type="EMBL" id="GLR14409.1"/>
    </source>
</evidence>
<keyword evidence="4" id="KW-0812">Transmembrane</keyword>
<protein>
    <recommendedName>
        <fullName evidence="2">histidine kinase</fullName>
        <ecNumber evidence="2">2.7.13.3</ecNumber>
    </recommendedName>
</protein>
<dbReference type="SUPFAM" id="SSF55874">
    <property type="entry name" value="ATPase domain of HSP90 chaperone/DNA topoisomerase II/histidine kinase"/>
    <property type="match status" value="1"/>
</dbReference>
<organism evidence="6 7">
    <name type="scientific">Chitinimonas prasina</name>
    <dbReference type="NCBI Taxonomy" id="1434937"/>
    <lineage>
        <taxon>Bacteria</taxon>
        <taxon>Pseudomonadati</taxon>
        <taxon>Pseudomonadota</taxon>
        <taxon>Betaproteobacteria</taxon>
        <taxon>Neisseriales</taxon>
        <taxon>Chitinibacteraceae</taxon>
        <taxon>Chitinimonas</taxon>
    </lineage>
</organism>
<dbReference type="InterPro" id="IPR010559">
    <property type="entry name" value="Sig_transdc_His_kin_internal"/>
</dbReference>
<proteinExistence type="predicted"/>
<evidence type="ECO:0000256" key="3">
    <source>
        <dbReference type="SAM" id="Coils"/>
    </source>
</evidence>
<evidence type="ECO:0000256" key="1">
    <source>
        <dbReference type="ARBA" id="ARBA00000085"/>
    </source>
</evidence>
<evidence type="ECO:0000259" key="5">
    <source>
        <dbReference type="SMART" id="SM00387"/>
    </source>
</evidence>
<dbReference type="Pfam" id="PF06580">
    <property type="entry name" value="His_kinase"/>
    <property type="match status" value="1"/>
</dbReference>
<keyword evidence="7" id="KW-1185">Reference proteome</keyword>
<reference evidence="7" key="1">
    <citation type="journal article" date="2019" name="Int. J. Syst. Evol. Microbiol.">
        <title>The Global Catalogue of Microorganisms (GCM) 10K type strain sequencing project: providing services to taxonomists for standard genome sequencing and annotation.</title>
        <authorList>
            <consortium name="The Broad Institute Genomics Platform"/>
            <consortium name="The Broad Institute Genome Sequencing Center for Infectious Disease"/>
            <person name="Wu L."/>
            <person name="Ma J."/>
        </authorList>
    </citation>
    <scope>NUCLEOTIDE SEQUENCE [LARGE SCALE GENOMIC DNA]</scope>
    <source>
        <strain evidence="7">NBRC 110044</strain>
    </source>
</reference>
<feature type="transmembrane region" description="Helical" evidence="4">
    <location>
        <begin position="48"/>
        <end position="70"/>
    </location>
</feature>
<name>A0ABQ5YID5_9NEIS</name>
<gene>
    <name evidence="6" type="ORF">GCM10007907_31990</name>
</gene>
<keyword evidence="3" id="KW-0175">Coiled coil</keyword>
<feature type="transmembrane region" description="Helical" evidence="4">
    <location>
        <begin position="90"/>
        <end position="113"/>
    </location>
</feature>
<accession>A0ABQ5YID5</accession>
<dbReference type="Proteomes" id="UP001156706">
    <property type="component" value="Unassembled WGS sequence"/>
</dbReference>
<feature type="transmembrane region" description="Helical" evidence="4">
    <location>
        <begin position="171"/>
        <end position="190"/>
    </location>
</feature>
<feature type="domain" description="Histidine kinase/HSP90-like ATPase" evidence="5">
    <location>
        <begin position="312"/>
        <end position="407"/>
    </location>
</feature>
<feature type="coiled-coil region" evidence="3">
    <location>
        <begin position="199"/>
        <end position="228"/>
    </location>
</feature>
<dbReference type="Gene3D" id="3.30.565.10">
    <property type="entry name" value="Histidine kinase-like ATPase, C-terminal domain"/>
    <property type="match status" value="1"/>
</dbReference>
<sequence length="414" mass="45634">MNAPTPHSWLARLYLFNNTLGQVLRLGTYTQDEAVLSQLDSMARSRRLWLWVAGASLLWMLLVWCAHSVALQSGPPPAGSTASLSLMVHWAQPGWAALLWGLLVPPLLGLLMLDGWFSRQTGKHLYLFFTGYHLSLVVYPLTAAALRAGRQPQGLTLYGWLAELPDHGNRWFLNLGLLLLFGLVIFLVVVRGRREHEAKLRLQEQAELERAARQVAEAEYKLLQAQIEPHFLFNTLGALQHRAEGKAPEAAALASDLVRFLRGSMQTLRADQTTLKEDFALAEAYLGIMQARMGDRLRYRVALPSELAGLIIPSMMVLTLVENALKHGLEPCAPGGEICLSARPEAACLVLTVADTGRGVSDIPGTGVGLDNIRTRLKLRYGSAACLELEENQPQGFVARITLPMVSQPERVLA</sequence>
<feature type="transmembrane region" description="Helical" evidence="4">
    <location>
        <begin position="301"/>
        <end position="321"/>
    </location>
</feature>
<dbReference type="InterPro" id="IPR004358">
    <property type="entry name" value="Sig_transdc_His_kin-like_C"/>
</dbReference>
<feature type="transmembrane region" description="Helical" evidence="4">
    <location>
        <begin position="125"/>
        <end position="146"/>
    </location>
</feature>
<comment type="catalytic activity">
    <reaction evidence="1">
        <text>ATP + protein L-histidine = ADP + protein N-phospho-L-histidine.</text>
        <dbReference type="EC" id="2.7.13.3"/>
    </reaction>
</comment>
<dbReference type="PANTHER" id="PTHR34220">
    <property type="entry name" value="SENSOR HISTIDINE KINASE YPDA"/>
    <property type="match status" value="1"/>
</dbReference>
<evidence type="ECO:0000313" key="7">
    <source>
        <dbReference type="Proteomes" id="UP001156706"/>
    </source>
</evidence>
<dbReference type="SMART" id="SM00387">
    <property type="entry name" value="HATPase_c"/>
    <property type="match status" value="1"/>
</dbReference>
<keyword evidence="4" id="KW-1133">Transmembrane helix</keyword>
<evidence type="ECO:0000256" key="2">
    <source>
        <dbReference type="ARBA" id="ARBA00012438"/>
    </source>
</evidence>
<dbReference type="Pfam" id="PF02518">
    <property type="entry name" value="HATPase_c"/>
    <property type="match status" value="1"/>
</dbReference>
<dbReference type="EC" id="2.7.13.3" evidence="2"/>
<dbReference type="EMBL" id="BSOG01000004">
    <property type="protein sequence ID" value="GLR14409.1"/>
    <property type="molecule type" value="Genomic_DNA"/>
</dbReference>
<dbReference type="PRINTS" id="PR00344">
    <property type="entry name" value="BCTRLSENSOR"/>
</dbReference>
<dbReference type="InterPro" id="IPR050640">
    <property type="entry name" value="Bact_2-comp_sensor_kinase"/>
</dbReference>
<evidence type="ECO:0000256" key="4">
    <source>
        <dbReference type="SAM" id="Phobius"/>
    </source>
</evidence>